<feature type="region of interest" description="Disordered" evidence="2">
    <location>
        <begin position="2903"/>
        <end position="2927"/>
    </location>
</feature>
<dbReference type="GO" id="GO:0005634">
    <property type="term" value="C:nucleus"/>
    <property type="evidence" value="ECO:0007669"/>
    <property type="project" value="TreeGrafter"/>
</dbReference>
<evidence type="ECO:0008006" key="7">
    <source>
        <dbReference type="Google" id="ProtNLM"/>
    </source>
</evidence>
<feature type="region of interest" description="Disordered" evidence="2">
    <location>
        <begin position="276"/>
        <end position="303"/>
    </location>
</feature>
<gene>
    <name evidence="5" type="ORF">PPROV_000393900</name>
</gene>
<dbReference type="PROSITE" id="PS00972">
    <property type="entry name" value="USP_1"/>
    <property type="match status" value="1"/>
</dbReference>
<feature type="region of interest" description="Disordered" evidence="2">
    <location>
        <begin position="453"/>
        <end position="484"/>
    </location>
</feature>
<feature type="region of interest" description="Disordered" evidence="2">
    <location>
        <begin position="1421"/>
        <end position="1451"/>
    </location>
</feature>
<dbReference type="InterPro" id="IPR009060">
    <property type="entry name" value="UBA-like_sf"/>
</dbReference>
<feature type="compositionally biased region" description="Low complexity" evidence="2">
    <location>
        <begin position="178"/>
        <end position="192"/>
    </location>
</feature>
<accession>A0A830HJI8</accession>
<evidence type="ECO:0000256" key="1">
    <source>
        <dbReference type="ARBA" id="ARBA00009085"/>
    </source>
</evidence>
<feature type="region of interest" description="Disordered" evidence="2">
    <location>
        <begin position="168"/>
        <end position="210"/>
    </location>
</feature>
<name>A0A830HJI8_9CHLO</name>
<evidence type="ECO:0000256" key="2">
    <source>
        <dbReference type="SAM" id="MobiDB-lite"/>
    </source>
</evidence>
<feature type="compositionally biased region" description="Gly residues" evidence="2">
    <location>
        <begin position="281"/>
        <end position="290"/>
    </location>
</feature>
<dbReference type="InterPro" id="IPR028889">
    <property type="entry name" value="USP"/>
</dbReference>
<feature type="compositionally biased region" description="Gly residues" evidence="2">
    <location>
        <begin position="3465"/>
        <end position="3474"/>
    </location>
</feature>
<dbReference type="InterPro" id="IPR038765">
    <property type="entry name" value="Papain-like_cys_pep_sf"/>
</dbReference>
<evidence type="ECO:0000259" key="3">
    <source>
        <dbReference type="PROSITE" id="PS50030"/>
    </source>
</evidence>
<protein>
    <recommendedName>
        <fullName evidence="7">UBA domain-containing protein</fullName>
    </recommendedName>
</protein>
<evidence type="ECO:0000313" key="5">
    <source>
        <dbReference type="EMBL" id="GHP05187.1"/>
    </source>
</evidence>
<feature type="region of interest" description="Disordered" evidence="2">
    <location>
        <begin position="1735"/>
        <end position="1770"/>
    </location>
</feature>
<dbReference type="EMBL" id="BNJQ01000009">
    <property type="protein sequence ID" value="GHP05187.1"/>
    <property type="molecule type" value="Genomic_DNA"/>
</dbReference>
<dbReference type="Pfam" id="PF00443">
    <property type="entry name" value="UCH"/>
    <property type="match status" value="1"/>
</dbReference>
<organism evidence="5 6">
    <name type="scientific">Pycnococcus provasolii</name>
    <dbReference type="NCBI Taxonomy" id="41880"/>
    <lineage>
        <taxon>Eukaryota</taxon>
        <taxon>Viridiplantae</taxon>
        <taxon>Chlorophyta</taxon>
        <taxon>Pseudoscourfieldiophyceae</taxon>
        <taxon>Pseudoscourfieldiales</taxon>
        <taxon>Pycnococcaceae</taxon>
        <taxon>Pycnococcus</taxon>
    </lineage>
</organism>
<reference evidence="5" key="1">
    <citation type="submission" date="2020-10" db="EMBL/GenBank/DDBJ databases">
        <title>Unveiling of a novel bifunctional photoreceptor, Dualchrome1, isolated from a cosmopolitan green alga.</title>
        <authorList>
            <person name="Suzuki S."/>
            <person name="Kawachi M."/>
        </authorList>
    </citation>
    <scope>NUCLEOTIDE SEQUENCE</scope>
    <source>
        <strain evidence="5">NIES 2893</strain>
    </source>
</reference>
<dbReference type="InterPro" id="IPR001394">
    <property type="entry name" value="Peptidase_C19_UCH"/>
</dbReference>
<dbReference type="Gene3D" id="1.10.8.10">
    <property type="entry name" value="DNA helicase RuvA subunit, C-terminal domain"/>
    <property type="match status" value="1"/>
</dbReference>
<dbReference type="InterPro" id="IPR050164">
    <property type="entry name" value="Peptidase_C19"/>
</dbReference>
<comment type="caution">
    <text evidence="5">The sequence shown here is derived from an EMBL/GenBank/DDBJ whole genome shotgun (WGS) entry which is preliminary data.</text>
</comment>
<dbReference type="PROSITE" id="PS50030">
    <property type="entry name" value="UBA"/>
    <property type="match status" value="1"/>
</dbReference>
<feature type="domain" description="USP" evidence="4">
    <location>
        <begin position="2418"/>
        <end position="2771"/>
    </location>
</feature>
<dbReference type="InterPro" id="IPR015940">
    <property type="entry name" value="UBA"/>
</dbReference>
<feature type="domain" description="UBA" evidence="3">
    <location>
        <begin position="211"/>
        <end position="251"/>
    </location>
</feature>
<feature type="compositionally biased region" description="Polar residues" evidence="2">
    <location>
        <begin position="1742"/>
        <end position="1760"/>
    </location>
</feature>
<dbReference type="PANTHER" id="PTHR24006">
    <property type="entry name" value="UBIQUITIN CARBOXYL-TERMINAL HYDROLASE"/>
    <property type="match status" value="1"/>
</dbReference>
<sequence length="3485" mass="376471">MQHASHGAHFAPQATLNSRTADTTHTSTHICGRPELFVTRWKLLTPIEYSVATETGTPLIAQEFGDVEVDFIHAETMQRVPLRLTNVALVQNRNLFLVSIASMLQQRPDALNLHDGRMWLDGVDQPLRIITRANNTVDVPMMRAKRKEQAVAPLPQSQLYVATVVTQDDGADDDPTDPDASSSSNSNSSSESRQSHRQSGKYDPTQNTSSSLNMQHLQSLMDMGFDQKACLAALATHPDDLSRAVDYLFTVGATPDAADNNNNNNNNDNMNVRDANDRTGGTSGNFGADGLGEDATTSSPLPQEWNNVKHKYYVDKQGITFHCVADALERAKHELNPEPDDAPGCPGGNPTYEDSVTFVNDCVKFTVQVLCGQPGCSIDEPQYTSQKQEVLTNVFRILKACMQIIAHRMHDTADATLAEEAMSLLRRDSTWYLGKREQRTYNSLESLDDDAAADDDLEDDANNNNNNNNNAVVVNADTDDDDVEDVDETGVRERSIGAKSIAAARAAARIRWKGEMRHHRQITQLAIMLDVPNAALAIGNDKLRQANESADIDSLMTCVSILRVLYADPALLSGSGPGGASQQSALETKAFELFEGTLNAMASMPWMPFTKVEKVVDLLRSLRPCCPQVATTTGIEYAIAWLREGVAAMSPNKQQQDGGNGGPSRAPTPLPPVGGANNNRQNQNQPKHIDEIGRIFEGLERIAGQRKAEVCNLWLEYARACWNSDSLSKRHFALGWIKRLAQRTTHEVKVKGPQMGQRYVRHNTEWFVVLRLGTEPGTFDIRMEADNSIRYDEQVTWQDSVTHMEYQTRTALKRDDILRWIETEGIIEDLFGKKIHHRLLEKDGAAMDLFDWMAFGAGCGRGGNDADCEFNPPSGITADHCLILLRALQTCHVDEKAGVIRFLLRYVTSLYSSDQKRVFESCHPPLMHRSNAIRVLLAVPSGWWTGHINRSSSADIASIPGKQGSITDEGRIAAAKCLLRHALAAHSGDDAGDDGATELNGGGDDSLSGALELGKALAAMLKDGDECEDVITVCAHFVHQITTGIDDHAPVDGHVDGRKAELGDVATGGEQLEENVVDVLTPIVSAWYGRIKGKEIPEGVQLTLTPEERANLIQEQSTLHNTILETNIKQGAIAAAFQAPQVTLANLVTDLIAETRHFLKSHSHPLSRAARDEASSCLHKRLDLLSVLLTPKFQHRRTGFAVDLWDDARSSGLADAVCSFLIERAREEEILTHDAMTILKRLFFDRAKFAPAEYTLVSLLCLFEVYRMASESIAQSPEHRRSLWTVLRSVACEQRGEVGWCAAKLLLGEIRERLYPTLHVAPPPMKTHEGTHRAAALMLPDEEIKAGLMTAVDSILHGHSSSDRAVLARELTVLATLAIDRHRRWRLEQSGDEHKAVVAHAEEIVSGDICAVQLVWEGQPSASDGKEITPLPAPQPRTDTGPAGANSAQGDGGAMYPGVVIDDGRQSPAVNSLAPNEEVVNHVVDAVENHAGSPGGQRNSPLVVDTNNDSTSAQVVANVEDLCNAKEIAAWTTVHGMWRTHELKRVAENGLVALGAPLHVNSNLATYEMRQEGVRLDPTPWQVGGVSVTARSIYDMTNDGMTLGACGLECMTGTFFSTGVERAAIQVAVREDPNVTVPMHAPDGIREFTSGEAPFDLPLEQFWRFFSFAALPVAPVRTSSEAGDDNGACVVEAIRAVWTFVKSLPMHSDVKAAASERLNANKIAWSRLLPVQDGMQHDGATDDTSVVASCSAPTASSHAQGGSGEQWPDTNADVHQSVYMLRVIGRLISTLQPPSSEHLYGGMGVERCENTMGGVQTDLASGSEALDESGRLCDHYVTSGGWSQTIGYGRHVLGMLRGVADGTTQGSTSAHSLGSAHLHEVFSEAVTLSLNASAEVVRHAMHHLRMTNERPTWASDTSFDEQASKAVGQLATDALCLSMCSADDASRALSQSALGYLKRLSEWYAAFAATNPQCQTPSYAIAHVSKIAAASTRSCTPSVRRWSCDTLWHYCNASISSWPTQSSTGETLANMLLAPVETSADNSTPERFLEAMHLLDAFLRPAILTTPVQPPPSLEMFVFGDALGRTSVVKQLLCLLHGATTSAIQLAATGSIEFTAASQQDSESHALQLSCAIDDWTSSYSALARRTWMPHTRSFGTPADFASQARHASELTPLERRAAAFHRVSWAVQTTVAGFKLLGSMFEAANASAYRSVDAASTPPPPLHDAGAAIRLADLLLYESLFAIPTADAPLVRHLAPGAAAAAAARRACLAMLRCCDGNEGLVLLHNRLNLLHRDLYDKSRQSESEAETWNALVVDEPKEGTATITIADNIDDDAQMTSVAHDAEIIDCTVPVKPHCPPVSALFQLQKLPADISDMTVSPGIRAWIPPAANAPSPVLESVTKADPHATPSAESGLLPCGLRNLGSTCYMNSILQQLSAMSDFRAAVMGVDLPPVAEAEAEANAAATTDQAEVKKQADARLLRELQLLFHDMEHTAAVYADTERFVDACHGALSLEHGVRQQNDSQEFLDQLLDVIGRALAAARGASGSGATTTPSQAAPRGGELNALFGGELVSSTRTLAPVAQLSGAEATHLVRPDVREPFTFLELSVRGRQNLTASLADFVKGHVVEGLRYEEHGNQALDSIKSTRISVLPRRLVLNLKRYEFDVSALARVKVHDLFEFPMELDLTDYTTTRGASSSSSPARYQLGGVVVQSGNEASGHYYSFVLDRETGLWTRRNDREVTPFDPGPNGENFRTECFGGKAAAGMRGKIGPSRPTAMEIVEKTARELRDAKMARHSLLAGTSITGGLCGETVESRKRLDAADEGATTMQDITRSAYILFYDRVEPTESRSTKQHARHVQHASTGIAAASVPSLRASTWLSVLEANAALSSQARWAYLNAPHDGDASEGAADEEQRAAKRKRLDQSAAALSPAANARLASTASRNAHLLRHAQLTDPAHAHFVRKAASLALSSLQSGVADNDAVTLATAICASGTSLLTHVASRCALDASRYDCIRATWAEPFADVMRRHPAYARQFILDVCAKDPMAAQEPVENLQWLGPGEPTIAALANSHLVRALVRTPRAGVRAAFAAILSAAATALWRCMGPLYTGPSGDPISFVTQEEARGAMKVLCNTVARVGLASSDAALFADHWVSFLTVARDLLEMGAADPTEQDPEKQPYLENLDCMGSPYNMFIDNPMINMLARFARAGAADVHVPGPVVATVPTAAATAAAAAVSLSDNSSVGSLLANCAELLTRGWHHDRTIEATEYIRQVEGVEVWSQDQPILGLARLADKQGSENACIVLFRLGGYLHREVTPAVACDIAVAFAHKSTDSPPNGGGLQGYAFGALVSWLDGLHEGDNGVGDPNMKLAPMALEACIGSERGLLEALEEVQRRQPLRRQRLKKLRGILSKLYQNSEAVKYWCQHWNSQAGQALVAIVQQMQEQHQAAAAEREAAATAAVPGGGGGGGGGDGDDNCGIYNM</sequence>
<dbReference type="GO" id="GO:0004843">
    <property type="term" value="F:cysteine-type deubiquitinase activity"/>
    <property type="evidence" value="ECO:0007669"/>
    <property type="project" value="InterPro"/>
</dbReference>
<keyword evidence="6" id="KW-1185">Reference proteome</keyword>
<dbReference type="OrthoDB" id="289038at2759"/>
<dbReference type="SUPFAM" id="SSF54001">
    <property type="entry name" value="Cysteine proteinases"/>
    <property type="match status" value="1"/>
</dbReference>
<feature type="region of interest" description="Disordered" evidence="2">
    <location>
        <begin position="650"/>
        <end position="688"/>
    </location>
</feature>
<evidence type="ECO:0000313" key="6">
    <source>
        <dbReference type="Proteomes" id="UP000660262"/>
    </source>
</evidence>
<dbReference type="InterPro" id="IPR018200">
    <property type="entry name" value="USP_CS"/>
</dbReference>
<dbReference type="Gene3D" id="3.90.70.10">
    <property type="entry name" value="Cysteine proteinases"/>
    <property type="match status" value="1"/>
</dbReference>
<dbReference type="SUPFAM" id="SSF46934">
    <property type="entry name" value="UBA-like"/>
    <property type="match status" value="1"/>
</dbReference>
<feature type="region of interest" description="Disordered" evidence="2">
    <location>
        <begin position="3456"/>
        <end position="3480"/>
    </location>
</feature>
<feature type="compositionally biased region" description="Polar residues" evidence="2">
    <location>
        <begin position="14"/>
        <end position="27"/>
    </location>
</feature>
<dbReference type="PROSITE" id="PS50235">
    <property type="entry name" value="USP_3"/>
    <property type="match status" value="1"/>
</dbReference>
<feature type="region of interest" description="Disordered" evidence="2">
    <location>
        <begin position="1"/>
        <end position="27"/>
    </location>
</feature>
<dbReference type="GO" id="GO:0005829">
    <property type="term" value="C:cytosol"/>
    <property type="evidence" value="ECO:0007669"/>
    <property type="project" value="TreeGrafter"/>
</dbReference>
<comment type="similarity">
    <text evidence="1">Belongs to the peptidase C19 family.</text>
</comment>
<evidence type="ECO:0000259" key="4">
    <source>
        <dbReference type="PROSITE" id="PS50235"/>
    </source>
</evidence>
<feature type="compositionally biased region" description="Low complexity" evidence="2">
    <location>
        <begin position="462"/>
        <end position="476"/>
    </location>
</feature>
<dbReference type="GO" id="GO:0016579">
    <property type="term" value="P:protein deubiquitination"/>
    <property type="evidence" value="ECO:0007669"/>
    <property type="project" value="InterPro"/>
</dbReference>
<dbReference type="Proteomes" id="UP000660262">
    <property type="component" value="Unassembled WGS sequence"/>
</dbReference>
<dbReference type="PANTHER" id="PTHR24006:SF827">
    <property type="entry name" value="UBIQUITIN CARBOXYL-TERMINAL HYDROLASE 34"/>
    <property type="match status" value="1"/>
</dbReference>
<proteinExistence type="inferred from homology"/>